<name>A0ABW4QRF9_9BACT</name>
<feature type="domain" description="DUF5615" evidence="1">
    <location>
        <begin position="1"/>
        <end position="105"/>
    </location>
</feature>
<gene>
    <name evidence="2" type="ORF">ACFSDX_06905</name>
</gene>
<dbReference type="RefSeq" id="WP_382312528.1">
    <property type="nucleotide sequence ID" value="NZ_JBHUFD010000002.1"/>
</dbReference>
<dbReference type="InterPro" id="IPR041049">
    <property type="entry name" value="DUF5615"/>
</dbReference>
<dbReference type="Pfam" id="PF18480">
    <property type="entry name" value="DUF5615"/>
    <property type="match status" value="1"/>
</dbReference>
<accession>A0ABW4QRF9</accession>
<reference evidence="3" key="1">
    <citation type="journal article" date="2019" name="Int. J. Syst. Evol. Microbiol.">
        <title>The Global Catalogue of Microorganisms (GCM) 10K type strain sequencing project: providing services to taxonomists for standard genome sequencing and annotation.</title>
        <authorList>
            <consortium name="The Broad Institute Genomics Platform"/>
            <consortium name="The Broad Institute Genome Sequencing Center for Infectious Disease"/>
            <person name="Wu L."/>
            <person name="Ma J."/>
        </authorList>
    </citation>
    <scope>NUCLEOTIDE SEQUENCE [LARGE SCALE GENOMIC DNA]</scope>
    <source>
        <strain evidence="3">CGMCC 1.15795</strain>
    </source>
</reference>
<comment type="caution">
    <text evidence="2">The sequence shown here is derived from an EMBL/GenBank/DDBJ whole genome shotgun (WGS) entry which is preliminary data.</text>
</comment>
<evidence type="ECO:0000313" key="3">
    <source>
        <dbReference type="Proteomes" id="UP001597197"/>
    </source>
</evidence>
<keyword evidence="3" id="KW-1185">Reference proteome</keyword>
<evidence type="ECO:0000259" key="1">
    <source>
        <dbReference type="Pfam" id="PF18480"/>
    </source>
</evidence>
<evidence type="ECO:0000313" key="2">
    <source>
        <dbReference type="EMBL" id="MFD1872148.1"/>
    </source>
</evidence>
<protein>
    <submittedName>
        <fullName evidence="2">DUF5615 family PIN-like protein</fullName>
    </submittedName>
</protein>
<proteinExistence type="predicted"/>
<organism evidence="2 3">
    <name type="scientific">Hymenobacter bucti</name>
    <dbReference type="NCBI Taxonomy" id="1844114"/>
    <lineage>
        <taxon>Bacteria</taxon>
        <taxon>Pseudomonadati</taxon>
        <taxon>Bacteroidota</taxon>
        <taxon>Cytophagia</taxon>
        <taxon>Cytophagales</taxon>
        <taxon>Hymenobacteraceae</taxon>
        <taxon>Hymenobacter</taxon>
    </lineage>
</organism>
<dbReference type="EMBL" id="JBHUFD010000002">
    <property type="protein sequence ID" value="MFD1872148.1"/>
    <property type="molecule type" value="Genomic_DNA"/>
</dbReference>
<dbReference type="Proteomes" id="UP001597197">
    <property type="component" value="Unassembled WGS sequence"/>
</dbReference>
<sequence length="115" mass="13227">MKFIIDVGVGRSVEVQLAADGYEVLPVRDRDPHMADREILSWAVQEQAIVVTMDKDFGDLIWKERLPHAGVVLLRMEDATGPERADAMRRIARDFSSELPHHFTVFKNDRLRISR</sequence>